<dbReference type="EC" id="5.6.2.4" evidence="17"/>
<proteinExistence type="inferred from homology"/>
<keyword evidence="9 17" id="KW-0347">Helicase</keyword>
<comment type="cofactor">
    <cofactor evidence="1">
        <name>Zn(2+)</name>
        <dbReference type="ChEBI" id="CHEBI:29105"/>
    </cofactor>
</comment>
<comment type="catalytic activity">
    <reaction evidence="16 17">
        <text>Couples ATP hydrolysis with the unwinding of duplex DNA by translocating in the 3'-5' direction.</text>
        <dbReference type="EC" id="5.6.2.4"/>
    </reaction>
</comment>
<evidence type="ECO:0000256" key="2">
    <source>
        <dbReference type="ARBA" id="ARBA00004123"/>
    </source>
</evidence>
<evidence type="ECO:0000256" key="4">
    <source>
        <dbReference type="ARBA" id="ARBA00022705"/>
    </source>
</evidence>
<evidence type="ECO:0000256" key="11">
    <source>
        <dbReference type="ARBA" id="ARBA00022840"/>
    </source>
</evidence>
<dbReference type="RefSeq" id="XP_025351468.1">
    <property type="nucleotide sequence ID" value="XM_025493516.1"/>
</dbReference>
<sequence length="552" mass="61453">MNYPWSKDVAKALRRTFMLQEFRTNQLEAINATLGGKDVFCLMPTGGGKSLCYQLPALIDSGTSKGVTVVVSPLLSLIHDQVRHLLNLTIPALMLTGDMQGVNREFALSELFSKEPTTRLVYVTPEFVGRSRQAQDVFTSLNNKGRLARFVIDEAHCVSQWGHDFRPDYAALGKLREQFPDVPMMAMTATANLRVKTDVVASLKIKDCRVFESSFNRPNLRYEVRDKSGKTVVADIAKFIQASHKGQCGIVYCLSRRACEEVAEKLSREHGLDAQHYHAALGKTDRLAIQEAWQAGKFKIIVATIAFGMGIDKGDVRFVVHHTLPQSLEGYYQETGRAGRDGKSSSCILYFSYKDTGTIKRMIDDGDGTEDQKEQQHGNLRRVVQYCMNKSDCRRSQVLQYFGEVFPSESCHHTCDNCCYSAANHQQAVLQDLTVQARHAVELVKDLSRPAGPVRGGAKGGCTLLHYVDVFRGSQSKAIRTKNHHMHKRAGAGCSMNRGDVERLFQELTIRGVFNERSEINAAGFANAYLETPDVPLPYSLVLKQTLSSTAA</sequence>
<dbReference type="InterPro" id="IPR014001">
    <property type="entry name" value="Helicase_ATP-bd"/>
</dbReference>
<evidence type="ECO:0000256" key="8">
    <source>
        <dbReference type="ARBA" id="ARBA00022801"/>
    </source>
</evidence>
<evidence type="ECO:0000256" key="10">
    <source>
        <dbReference type="ARBA" id="ARBA00022833"/>
    </source>
</evidence>
<gene>
    <name evidence="20" type="ORF">BCV69DRAFT_286237</name>
</gene>
<dbReference type="FunFam" id="3.40.50.300:FF:000340">
    <property type="entry name" value="Bloom syndrome, RecQ helicase"/>
    <property type="match status" value="1"/>
</dbReference>
<dbReference type="InterPro" id="IPR011545">
    <property type="entry name" value="DEAD/DEAH_box_helicase_dom"/>
</dbReference>
<evidence type="ECO:0000256" key="13">
    <source>
        <dbReference type="ARBA" id="ARBA00023204"/>
    </source>
</evidence>
<protein>
    <recommendedName>
        <fullName evidence="17">ATP-dependent DNA helicase</fullName>
        <ecNumber evidence="17">5.6.2.4</ecNumber>
    </recommendedName>
</protein>
<dbReference type="PROSITE" id="PS51194">
    <property type="entry name" value="HELICASE_CTER"/>
    <property type="match status" value="1"/>
</dbReference>
<dbReference type="Pfam" id="PF00271">
    <property type="entry name" value="Helicase_C"/>
    <property type="match status" value="1"/>
</dbReference>
<evidence type="ECO:0000256" key="3">
    <source>
        <dbReference type="ARBA" id="ARBA00005446"/>
    </source>
</evidence>
<dbReference type="GO" id="GO:0005737">
    <property type="term" value="C:cytoplasm"/>
    <property type="evidence" value="ECO:0007669"/>
    <property type="project" value="TreeGrafter"/>
</dbReference>
<dbReference type="NCBIfam" id="TIGR00614">
    <property type="entry name" value="recQ_fam"/>
    <property type="match status" value="1"/>
</dbReference>
<dbReference type="OrthoDB" id="10261556at2759"/>
<dbReference type="FunFam" id="3.40.50.300:FF:000537">
    <property type="entry name" value="Bloom syndrome RecQ-like helicase"/>
    <property type="match status" value="1"/>
</dbReference>
<dbReference type="STRING" id="1684307.A0A316UHC1"/>
<dbReference type="GO" id="GO:0046872">
    <property type="term" value="F:metal ion binding"/>
    <property type="evidence" value="ECO:0007669"/>
    <property type="project" value="UniProtKB-KW"/>
</dbReference>
<reference evidence="20 21" key="1">
    <citation type="journal article" date="2018" name="Mol. Biol. Evol.">
        <title>Broad Genomic Sampling Reveals a Smut Pathogenic Ancestry of the Fungal Clade Ustilaginomycotina.</title>
        <authorList>
            <person name="Kijpornyongpan T."/>
            <person name="Mondo S.J."/>
            <person name="Barry K."/>
            <person name="Sandor L."/>
            <person name="Lee J."/>
            <person name="Lipzen A."/>
            <person name="Pangilinan J."/>
            <person name="LaButti K."/>
            <person name="Hainaut M."/>
            <person name="Henrissat B."/>
            <person name="Grigoriev I.V."/>
            <person name="Spatafora J.W."/>
            <person name="Aime M.C."/>
        </authorList>
    </citation>
    <scope>NUCLEOTIDE SEQUENCE [LARGE SCALE GENOMIC DNA]</scope>
    <source>
        <strain evidence="20 21">MCA 4718</strain>
    </source>
</reference>
<keyword evidence="4" id="KW-0235">DNA replication</keyword>
<dbReference type="SMART" id="SM00487">
    <property type="entry name" value="DEXDc"/>
    <property type="match status" value="1"/>
</dbReference>
<evidence type="ECO:0000313" key="20">
    <source>
        <dbReference type="EMBL" id="PWN24308.1"/>
    </source>
</evidence>
<dbReference type="PANTHER" id="PTHR13710:SF153">
    <property type="entry name" value="RECQ-LIKE DNA HELICASE BLM"/>
    <property type="match status" value="1"/>
</dbReference>
<dbReference type="GO" id="GO:0005524">
    <property type="term" value="F:ATP binding"/>
    <property type="evidence" value="ECO:0007669"/>
    <property type="project" value="UniProtKB-KW"/>
</dbReference>
<dbReference type="InterPro" id="IPR027417">
    <property type="entry name" value="P-loop_NTPase"/>
</dbReference>
<dbReference type="SMART" id="SM00956">
    <property type="entry name" value="RQC"/>
    <property type="match status" value="1"/>
</dbReference>
<dbReference type="GO" id="GO:0000724">
    <property type="term" value="P:double-strand break repair via homologous recombination"/>
    <property type="evidence" value="ECO:0007669"/>
    <property type="project" value="TreeGrafter"/>
</dbReference>
<dbReference type="GeneID" id="37015250"/>
<dbReference type="GO" id="GO:0006260">
    <property type="term" value="P:DNA replication"/>
    <property type="evidence" value="ECO:0007669"/>
    <property type="project" value="UniProtKB-KW"/>
</dbReference>
<evidence type="ECO:0000256" key="15">
    <source>
        <dbReference type="ARBA" id="ARBA00023242"/>
    </source>
</evidence>
<evidence type="ECO:0000256" key="14">
    <source>
        <dbReference type="ARBA" id="ARBA00023235"/>
    </source>
</evidence>
<dbReference type="Pfam" id="PF00270">
    <property type="entry name" value="DEAD"/>
    <property type="match status" value="1"/>
</dbReference>
<keyword evidence="6 17" id="KW-0547">Nucleotide-binding</keyword>
<dbReference type="GO" id="GO:0003677">
    <property type="term" value="F:DNA binding"/>
    <property type="evidence" value="ECO:0007669"/>
    <property type="project" value="UniProtKB-KW"/>
</dbReference>
<evidence type="ECO:0000259" key="18">
    <source>
        <dbReference type="PROSITE" id="PS51192"/>
    </source>
</evidence>
<dbReference type="PANTHER" id="PTHR13710">
    <property type="entry name" value="DNA HELICASE RECQ FAMILY MEMBER"/>
    <property type="match status" value="1"/>
</dbReference>
<keyword evidence="8 17" id="KW-0378">Hydrolase</keyword>
<keyword evidence="5" id="KW-0479">Metal-binding</keyword>
<comment type="similarity">
    <text evidence="3 17">Belongs to the helicase family. RecQ subfamily.</text>
</comment>
<evidence type="ECO:0000259" key="19">
    <source>
        <dbReference type="PROSITE" id="PS51194"/>
    </source>
</evidence>
<evidence type="ECO:0000256" key="17">
    <source>
        <dbReference type="RuleBase" id="RU364117"/>
    </source>
</evidence>
<dbReference type="InterPro" id="IPR002464">
    <property type="entry name" value="DNA/RNA_helicase_DEAH_CS"/>
</dbReference>
<feature type="domain" description="Helicase ATP-binding" evidence="18">
    <location>
        <begin position="30"/>
        <end position="209"/>
    </location>
</feature>
<keyword evidence="15 17" id="KW-0539">Nucleus</keyword>
<dbReference type="Pfam" id="PF09382">
    <property type="entry name" value="RQC"/>
    <property type="match status" value="1"/>
</dbReference>
<accession>A0A316UHC1</accession>
<dbReference type="CDD" id="cd18794">
    <property type="entry name" value="SF2_C_RecQ"/>
    <property type="match status" value="1"/>
</dbReference>
<dbReference type="Gene3D" id="3.40.50.300">
    <property type="entry name" value="P-loop containing nucleotide triphosphate hydrolases"/>
    <property type="match status" value="2"/>
</dbReference>
<evidence type="ECO:0000256" key="16">
    <source>
        <dbReference type="ARBA" id="ARBA00034617"/>
    </source>
</evidence>
<dbReference type="PROSITE" id="PS00690">
    <property type="entry name" value="DEAH_ATP_HELICASE"/>
    <property type="match status" value="1"/>
</dbReference>
<dbReference type="Gene3D" id="1.10.10.10">
    <property type="entry name" value="Winged helix-like DNA-binding domain superfamily/Winged helix DNA-binding domain"/>
    <property type="match status" value="1"/>
</dbReference>
<keyword evidence="21" id="KW-1185">Reference proteome</keyword>
<comment type="catalytic activity">
    <reaction evidence="17">
        <text>ATP + H2O = ADP + phosphate + H(+)</text>
        <dbReference type="Rhea" id="RHEA:13065"/>
        <dbReference type="ChEBI" id="CHEBI:15377"/>
        <dbReference type="ChEBI" id="CHEBI:15378"/>
        <dbReference type="ChEBI" id="CHEBI:30616"/>
        <dbReference type="ChEBI" id="CHEBI:43474"/>
        <dbReference type="ChEBI" id="CHEBI:456216"/>
    </reaction>
</comment>
<organism evidence="20 21">
    <name type="scientific">Pseudomicrostroma glucosiphilum</name>
    <dbReference type="NCBI Taxonomy" id="1684307"/>
    <lineage>
        <taxon>Eukaryota</taxon>
        <taxon>Fungi</taxon>
        <taxon>Dikarya</taxon>
        <taxon>Basidiomycota</taxon>
        <taxon>Ustilaginomycotina</taxon>
        <taxon>Exobasidiomycetes</taxon>
        <taxon>Microstromatales</taxon>
        <taxon>Microstromatales incertae sedis</taxon>
        <taxon>Pseudomicrostroma</taxon>
    </lineage>
</organism>
<dbReference type="SUPFAM" id="SSF52540">
    <property type="entry name" value="P-loop containing nucleoside triphosphate hydrolases"/>
    <property type="match status" value="1"/>
</dbReference>
<dbReference type="InterPro" id="IPR036388">
    <property type="entry name" value="WH-like_DNA-bd_sf"/>
</dbReference>
<dbReference type="InterPro" id="IPR004589">
    <property type="entry name" value="DNA_helicase_ATP-dep_RecQ"/>
</dbReference>
<dbReference type="InterPro" id="IPR036390">
    <property type="entry name" value="WH_DNA-bd_sf"/>
</dbReference>
<dbReference type="PROSITE" id="PS51192">
    <property type="entry name" value="HELICASE_ATP_BIND_1"/>
    <property type="match status" value="1"/>
</dbReference>
<dbReference type="InterPro" id="IPR018982">
    <property type="entry name" value="RQC_domain"/>
</dbReference>
<keyword evidence="11 17" id="KW-0067">ATP-binding</keyword>
<dbReference type="SMART" id="SM00490">
    <property type="entry name" value="HELICc"/>
    <property type="match status" value="1"/>
</dbReference>
<evidence type="ECO:0000256" key="5">
    <source>
        <dbReference type="ARBA" id="ARBA00022723"/>
    </source>
</evidence>
<name>A0A316UHC1_9BASI</name>
<keyword evidence="14" id="KW-0413">Isomerase</keyword>
<dbReference type="EMBL" id="KZ819321">
    <property type="protein sequence ID" value="PWN24308.1"/>
    <property type="molecule type" value="Genomic_DNA"/>
</dbReference>
<evidence type="ECO:0000256" key="12">
    <source>
        <dbReference type="ARBA" id="ARBA00023125"/>
    </source>
</evidence>
<dbReference type="GO" id="GO:0005634">
    <property type="term" value="C:nucleus"/>
    <property type="evidence" value="ECO:0007669"/>
    <property type="project" value="UniProtKB-SubCell"/>
</dbReference>
<dbReference type="GO" id="GO:0009378">
    <property type="term" value="F:four-way junction helicase activity"/>
    <property type="evidence" value="ECO:0007669"/>
    <property type="project" value="TreeGrafter"/>
</dbReference>
<dbReference type="Proteomes" id="UP000245942">
    <property type="component" value="Unassembled WGS sequence"/>
</dbReference>
<keyword evidence="13" id="KW-0234">DNA repair</keyword>
<evidence type="ECO:0000256" key="9">
    <source>
        <dbReference type="ARBA" id="ARBA00022806"/>
    </source>
</evidence>
<comment type="subcellular location">
    <subcellularLocation>
        <location evidence="2 17">Nucleus</location>
    </subcellularLocation>
</comment>
<dbReference type="GO" id="GO:0005694">
    <property type="term" value="C:chromosome"/>
    <property type="evidence" value="ECO:0007669"/>
    <property type="project" value="TreeGrafter"/>
</dbReference>
<dbReference type="GO" id="GO:0043138">
    <property type="term" value="F:3'-5' DNA helicase activity"/>
    <property type="evidence" value="ECO:0007669"/>
    <property type="project" value="UniProtKB-EC"/>
</dbReference>
<dbReference type="Pfam" id="PF16124">
    <property type="entry name" value="RecQ_Zn_bind"/>
    <property type="match status" value="1"/>
</dbReference>
<keyword evidence="7" id="KW-0227">DNA damage</keyword>
<feature type="domain" description="Helicase C-terminal" evidence="19">
    <location>
        <begin position="235"/>
        <end position="381"/>
    </location>
</feature>
<dbReference type="CDD" id="cd17920">
    <property type="entry name" value="DEXHc_RecQ"/>
    <property type="match status" value="1"/>
</dbReference>
<evidence type="ECO:0000313" key="21">
    <source>
        <dbReference type="Proteomes" id="UP000245942"/>
    </source>
</evidence>
<evidence type="ECO:0000256" key="1">
    <source>
        <dbReference type="ARBA" id="ARBA00001947"/>
    </source>
</evidence>
<dbReference type="InterPro" id="IPR032284">
    <property type="entry name" value="RecQ_Zn-bd"/>
</dbReference>
<evidence type="ECO:0000256" key="6">
    <source>
        <dbReference type="ARBA" id="ARBA00022741"/>
    </source>
</evidence>
<dbReference type="SUPFAM" id="SSF46785">
    <property type="entry name" value="Winged helix' DNA-binding domain"/>
    <property type="match status" value="1"/>
</dbReference>
<dbReference type="AlphaFoldDB" id="A0A316UHC1"/>
<keyword evidence="12" id="KW-0238">DNA-binding</keyword>
<keyword evidence="10" id="KW-0862">Zinc</keyword>
<evidence type="ECO:0000256" key="7">
    <source>
        <dbReference type="ARBA" id="ARBA00022763"/>
    </source>
</evidence>
<dbReference type="InterPro" id="IPR001650">
    <property type="entry name" value="Helicase_C-like"/>
</dbReference>
<dbReference type="GO" id="GO:0016887">
    <property type="term" value="F:ATP hydrolysis activity"/>
    <property type="evidence" value="ECO:0007669"/>
    <property type="project" value="RHEA"/>
</dbReference>